<accession>A0A0G4H3D8</accession>
<protein>
    <submittedName>
        <fullName evidence="2">Uncharacterized protein</fullName>
    </submittedName>
</protein>
<organism evidence="2">
    <name type="scientific">Chromera velia CCMP2878</name>
    <dbReference type="NCBI Taxonomy" id="1169474"/>
    <lineage>
        <taxon>Eukaryota</taxon>
        <taxon>Sar</taxon>
        <taxon>Alveolata</taxon>
        <taxon>Colpodellida</taxon>
        <taxon>Chromeraceae</taxon>
        <taxon>Chromera</taxon>
    </lineage>
</organism>
<proteinExistence type="predicted"/>
<dbReference type="VEuPathDB" id="CryptoDB:Cvel_24540"/>
<reference evidence="2" key="1">
    <citation type="submission" date="2014-11" db="EMBL/GenBank/DDBJ databases">
        <authorList>
            <person name="Otto D Thomas"/>
            <person name="Naeem Raeece"/>
        </authorList>
    </citation>
    <scope>NUCLEOTIDE SEQUENCE</scope>
</reference>
<feature type="region of interest" description="Disordered" evidence="1">
    <location>
        <begin position="1"/>
        <end position="152"/>
    </location>
</feature>
<feature type="compositionally biased region" description="Low complexity" evidence="1">
    <location>
        <begin position="36"/>
        <end position="49"/>
    </location>
</feature>
<sequence length="235" mass="24421">MLVEPGNNAGLESAQPVGSRDAPMEGGDQPRDQPPLSAAVATVEAALVLHRPPHESASPGTAESAPPGTAVPKRGGAAGRKRGRVGAATNARAPSMGNTQGMVGGATDRGRGTTRATGARGIGRGGGRSVRGGGSVRPSGATSAVRSGGGEVPREVATTGVWKKKWEAWIDELDFRLSRREVWTVGAMSSSVPWELYPWVPSELPEPPNRNIASLCFFSTAKELGSSNRRRHMGK</sequence>
<name>A0A0G4H3D8_9ALVE</name>
<evidence type="ECO:0000256" key="1">
    <source>
        <dbReference type="SAM" id="MobiDB-lite"/>
    </source>
</evidence>
<feature type="compositionally biased region" description="Gly residues" evidence="1">
    <location>
        <begin position="120"/>
        <end position="135"/>
    </location>
</feature>
<gene>
    <name evidence="2" type="ORF">Cvel_24540</name>
</gene>
<evidence type="ECO:0000313" key="2">
    <source>
        <dbReference type="EMBL" id="CEM38226.1"/>
    </source>
</evidence>
<dbReference type="EMBL" id="CDMZ01001837">
    <property type="protein sequence ID" value="CEM38226.1"/>
    <property type="molecule type" value="Genomic_DNA"/>
</dbReference>
<dbReference type="AlphaFoldDB" id="A0A0G4H3D8"/>